<reference evidence="2 3" key="1">
    <citation type="submission" date="2018-11" db="EMBL/GenBank/DDBJ databases">
        <authorList>
            <consortium name="Pathogen Informatics"/>
        </authorList>
    </citation>
    <scope>NUCLEOTIDE SEQUENCE [LARGE SCALE GENOMIC DNA]</scope>
</reference>
<gene>
    <name evidence="2" type="ORF">HPBE_LOCUS11863</name>
</gene>
<dbReference type="WBParaSite" id="HPBE_0001186101-mRNA-1">
    <property type="protein sequence ID" value="HPBE_0001186101-mRNA-1"/>
    <property type="gene ID" value="HPBE_0001186101"/>
</dbReference>
<name>A0A183FUJ0_HELPZ</name>
<evidence type="ECO:0000313" key="4">
    <source>
        <dbReference type="WBParaSite" id="HPBE_0001186101-mRNA-1"/>
    </source>
</evidence>
<organism evidence="3 4">
    <name type="scientific">Heligmosomoides polygyrus</name>
    <name type="common">Parasitic roundworm</name>
    <dbReference type="NCBI Taxonomy" id="6339"/>
    <lineage>
        <taxon>Eukaryota</taxon>
        <taxon>Metazoa</taxon>
        <taxon>Ecdysozoa</taxon>
        <taxon>Nematoda</taxon>
        <taxon>Chromadorea</taxon>
        <taxon>Rhabditida</taxon>
        <taxon>Rhabditina</taxon>
        <taxon>Rhabditomorpha</taxon>
        <taxon>Strongyloidea</taxon>
        <taxon>Heligmosomidae</taxon>
        <taxon>Heligmosomoides</taxon>
    </lineage>
</organism>
<feature type="domain" description="CULT" evidence="1">
    <location>
        <begin position="10"/>
        <end position="114"/>
    </location>
</feature>
<evidence type="ECO:0000313" key="3">
    <source>
        <dbReference type="Proteomes" id="UP000050761"/>
    </source>
</evidence>
<dbReference type="PROSITE" id="PS51788">
    <property type="entry name" value="CULT"/>
    <property type="match status" value="1"/>
</dbReference>
<evidence type="ECO:0000259" key="1">
    <source>
        <dbReference type="PROSITE" id="PS51788"/>
    </source>
</evidence>
<evidence type="ECO:0000313" key="2">
    <source>
        <dbReference type="EMBL" id="VDO90100.1"/>
    </source>
</evidence>
<keyword evidence="3" id="KW-1185">Reference proteome</keyword>
<dbReference type="InterPro" id="IPR034750">
    <property type="entry name" value="CULT"/>
</dbReference>
<protein>
    <submittedName>
        <fullName evidence="4">CULT domain-containing protein</fullName>
    </submittedName>
</protein>
<dbReference type="AlphaFoldDB" id="A0A183FUJ0"/>
<accession>A0A3P7YPM9</accession>
<sequence>MKFLLFFRQVGELLCRNCGATITRQSELINVTALEQRYKYKYDFPVVGKTTTVHVFENPAGMLMYHSLPSSEATWFPGMQWTVCVCSKSEFSLRSARVRRVDYSINAGTVLDELPEVNTFLTPSNGENVANRTPQKIEDLDWSVKLIHLTAQTFRRVTTTFLVRYSTSWLEDDLIMWTGSKCTSKDSWS</sequence>
<reference evidence="4" key="2">
    <citation type="submission" date="2019-09" db="UniProtKB">
        <authorList>
            <consortium name="WormBaseParasite"/>
        </authorList>
    </citation>
    <scope>IDENTIFICATION</scope>
</reference>
<dbReference type="EMBL" id="UZAH01027258">
    <property type="protein sequence ID" value="VDO90100.1"/>
    <property type="molecule type" value="Genomic_DNA"/>
</dbReference>
<dbReference type="Proteomes" id="UP000050761">
    <property type="component" value="Unassembled WGS sequence"/>
</dbReference>
<proteinExistence type="predicted"/>
<dbReference type="OrthoDB" id="5778218at2759"/>
<accession>A0A183FUJ0</accession>
<dbReference type="Gene3D" id="2.170.150.20">
    <property type="entry name" value="Peptide methionine sulfoxide reductase"/>
    <property type="match status" value="1"/>
</dbReference>